<dbReference type="Gene3D" id="1.10.260.40">
    <property type="entry name" value="lambda repressor-like DNA-binding domains"/>
    <property type="match status" value="1"/>
</dbReference>
<evidence type="ECO:0000313" key="5">
    <source>
        <dbReference type="EMBL" id="GEA52118.1"/>
    </source>
</evidence>
<dbReference type="EMBL" id="BJLF01000016">
    <property type="protein sequence ID" value="GEA52118.1"/>
    <property type="molecule type" value="Genomic_DNA"/>
</dbReference>
<dbReference type="InterPro" id="IPR046335">
    <property type="entry name" value="LacI/GalR-like_sensor"/>
</dbReference>
<dbReference type="AlphaFoldDB" id="A0A4Y3HYN0"/>
<dbReference type="CDD" id="cd01392">
    <property type="entry name" value="HTH_LacI"/>
    <property type="match status" value="1"/>
</dbReference>
<dbReference type="InterPro" id="IPR000843">
    <property type="entry name" value="HTH_LacI"/>
</dbReference>
<dbReference type="Gene3D" id="3.40.50.2300">
    <property type="match status" value="2"/>
</dbReference>
<dbReference type="PROSITE" id="PS50932">
    <property type="entry name" value="HTH_LACI_2"/>
    <property type="match status" value="1"/>
</dbReference>
<evidence type="ECO:0000256" key="2">
    <source>
        <dbReference type="ARBA" id="ARBA00023125"/>
    </source>
</evidence>
<keyword evidence="3" id="KW-0804">Transcription</keyword>
<dbReference type="PROSITE" id="PS00356">
    <property type="entry name" value="HTH_LACI_1"/>
    <property type="match status" value="1"/>
</dbReference>
<dbReference type="SMART" id="SM00354">
    <property type="entry name" value="HTH_LACI"/>
    <property type="match status" value="1"/>
</dbReference>
<sequence>MKKTTLDDIAKLSGVSKTTVSRVLNSSSQVSDTIRQKVEAVLEDSGYQKKPQKMEFSLDFRKITIISDEEDVSTPSSFFSSIVDGLKHEANKLELQIEWILKNQIKTPSVLEERLNNSEAVIMLGMENYELLHQIQKHNLPVVIMNGVDQEMKVSSISPDYELGAYMATRELYKHNHRNIKIMTAEIKHSIYDRTDGFRRALLTSGLQFDYAKNVLDIVQRADEVDPSGRLQASIRSRSAGMDFGARQILPYLIEQGEFDDCTAVFCICDMMAISLIDELSARGIRVPEDISVIGFDDIEIASMTNPPLTTISTNYRTLAASTIHLLIQSARDKHSLPIRSNLGVELIERGSICNLETSEQ</sequence>
<dbReference type="SUPFAM" id="SSF53822">
    <property type="entry name" value="Periplasmic binding protein-like I"/>
    <property type="match status" value="1"/>
</dbReference>
<evidence type="ECO:0000259" key="4">
    <source>
        <dbReference type="PROSITE" id="PS50932"/>
    </source>
</evidence>
<feature type="domain" description="HTH lacI-type" evidence="4">
    <location>
        <begin position="4"/>
        <end position="58"/>
    </location>
</feature>
<dbReference type="SUPFAM" id="SSF47413">
    <property type="entry name" value="lambda repressor-like DNA-binding domains"/>
    <property type="match status" value="1"/>
</dbReference>
<protein>
    <submittedName>
        <fullName evidence="5">LacI family transcriptional regulator</fullName>
    </submittedName>
</protein>
<dbReference type="InterPro" id="IPR028082">
    <property type="entry name" value="Peripla_BP_I"/>
</dbReference>
<comment type="caution">
    <text evidence="5">The sequence shown here is derived from an EMBL/GenBank/DDBJ whole genome shotgun (WGS) entry which is preliminary data.</text>
</comment>
<dbReference type="Pfam" id="PF00356">
    <property type="entry name" value="LacI"/>
    <property type="match status" value="1"/>
</dbReference>
<name>A0A4Y3HYN0_9VIBR</name>
<dbReference type="PANTHER" id="PTHR30146">
    <property type="entry name" value="LACI-RELATED TRANSCRIPTIONAL REPRESSOR"/>
    <property type="match status" value="1"/>
</dbReference>
<dbReference type="CDD" id="cd06267">
    <property type="entry name" value="PBP1_LacI_sugar_binding-like"/>
    <property type="match status" value="1"/>
</dbReference>
<dbReference type="GO" id="GO:0000976">
    <property type="term" value="F:transcription cis-regulatory region binding"/>
    <property type="evidence" value="ECO:0007669"/>
    <property type="project" value="TreeGrafter"/>
</dbReference>
<accession>A0A4Y3HYN0</accession>
<dbReference type="InterPro" id="IPR010982">
    <property type="entry name" value="Lambda_DNA-bd_dom_sf"/>
</dbReference>
<gene>
    <name evidence="5" type="ORF">VIN01S_29220</name>
</gene>
<dbReference type="PANTHER" id="PTHR30146:SF109">
    <property type="entry name" value="HTH-TYPE TRANSCRIPTIONAL REGULATOR GALS"/>
    <property type="match status" value="1"/>
</dbReference>
<dbReference type="Proteomes" id="UP000318717">
    <property type="component" value="Unassembled WGS sequence"/>
</dbReference>
<dbReference type="PRINTS" id="PR00036">
    <property type="entry name" value="HTHLACI"/>
</dbReference>
<reference evidence="5 6" key="1">
    <citation type="submission" date="2019-06" db="EMBL/GenBank/DDBJ databases">
        <title>Whole genome shotgun sequence of Vibrio inusitatus NBRC 102082.</title>
        <authorList>
            <person name="Hosoyama A."/>
            <person name="Uohara A."/>
            <person name="Ohji S."/>
            <person name="Ichikawa N."/>
        </authorList>
    </citation>
    <scope>NUCLEOTIDE SEQUENCE [LARGE SCALE GENOMIC DNA]</scope>
    <source>
        <strain evidence="5 6">NBRC 102082</strain>
    </source>
</reference>
<keyword evidence="1" id="KW-0805">Transcription regulation</keyword>
<proteinExistence type="predicted"/>
<evidence type="ECO:0000313" key="6">
    <source>
        <dbReference type="Proteomes" id="UP000318717"/>
    </source>
</evidence>
<dbReference type="RefSeq" id="WP_141346574.1">
    <property type="nucleotide sequence ID" value="NZ_BJLF01000016.1"/>
</dbReference>
<evidence type="ECO:0000256" key="3">
    <source>
        <dbReference type="ARBA" id="ARBA00023163"/>
    </source>
</evidence>
<dbReference type="GO" id="GO:0003700">
    <property type="term" value="F:DNA-binding transcription factor activity"/>
    <property type="evidence" value="ECO:0007669"/>
    <property type="project" value="TreeGrafter"/>
</dbReference>
<dbReference type="OrthoDB" id="5681588at2"/>
<evidence type="ECO:0000256" key="1">
    <source>
        <dbReference type="ARBA" id="ARBA00023015"/>
    </source>
</evidence>
<organism evidence="5 6">
    <name type="scientific">Vibrio inusitatus NBRC 102082</name>
    <dbReference type="NCBI Taxonomy" id="1219070"/>
    <lineage>
        <taxon>Bacteria</taxon>
        <taxon>Pseudomonadati</taxon>
        <taxon>Pseudomonadota</taxon>
        <taxon>Gammaproteobacteria</taxon>
        <taxon>Vibrionales</taxon>
        <taxon>Vibrionaceae</taxon>
        <taxon>Vibrio</taxon>
    </lineage>
</organism>
<dbReference type="Pfam" id="PF13377">
    <property type="entry name" value="Peripla_BP_3"/>
    <property type="match status" value="1"/>
</dbReference>
<keyword evidence="6" id="KW-1185">Reference proteome</keyword>
<keyword evidence="2" id="KW-0238">DNA-binding</keyword>